<proteinExistence type="predicted"/>
<feature type="signal peptide" evidence="2">
    <location>
        <begin position="1"/>
        <end position="31"/>
    </location>
</feature>
<evidence type="ECO:0000256" key="2">
    <source>
        <dbReference type="SAM" id="SignalP"/>
    </source>
</evidence>
<feature type="chain" id="PRO_5032949481" evidence="2">
    <location>
        <begin position="32"/>
        <end position="721"/>
    </location>
</feature>
<keyword evidence="1" id="KW-0472">Membrane</keyword>
<comment type="caution">
    <text evidence="3">The sequence shown here is derived from an EMBL/GenBank/DDBJ whole genome shotgun (WGS) entry which is preliminary data.</text>
</comment>
<dbReference type="AlphaFoldDB" id="A0A836GX47"/>
<evidence type="ECO:0000313" key="3">
    <source>
        <dbReference type="EMBL" id="KAG5466420.1"/>
    </source>
</evidence>
<feature type="transmembrane region" description="Helical" evidence="1">
    <location>
        <begin position="651"/>
        <end position="673"/>
    </location>
</feature>
<dbReference type="RefSeq" id="XP_067059310.1">
    <property type="nucleotide sequence ID" value="XM_067203619.1"/>
</dbReference>
<evidence type="ECO:0000313" key="4">
    <source>
        <dbReference type="Proteomes" id="UP000674143"/>
    </source>
</evidence>
<dbReference type="KEGG" id="loi:92357553"/>
<protein>
    <submittedName>
        <fullName evidence="3">Uncharacterized protein</fullName>
    </submittedName>
</protein>
<sequence length="721" mass="76771">MARACRSAAMAKHVAAAALLALLSVSVAVSAVSLLPLRGWQTIDVELVCRTAESRKPTVFSNLTLSAFSFSVNVSISRVVGSPVFPLIMERMLDDDSVRTYYINATDKYTVSDSGGCVHTTGSFYDADEVLVAQLIADVVGLPLRDPYNSTVNRGMESLQYSRSQFFKVPSAFGGLGTGTTYSTTVLTSVPGWTVNLVPVNQTVLSAEATAMVDARVNNCLFTIFFLGTNVSDLLMPLHLPSSCNGTSSSSIRSLVAKPVSAGRSSLQTVAGVAGALTSSPTASSESSSSVEAFSLVPASASSSSVEAFSLVPASASSSSVEAFSLVPASASSSSVEAFSLVPASAAASSSSGSSSSSSSWFDDNNPTMPEFPDEFTADFFVISPSDMRVFEVREAFSAVAGISHATLLLLVSGVAGRSSLYEWFVDAYNQMAYFHTKYGVQHGDEANDKALREYFFPDKDTCQRVLIGYDLMAKSVSALLMYSPSVPPTFIGNQTVRNVPCGVWTVQANGFRVTWFWATSSYVDTTPFHTSESVRSGASAYSKLMRMTVEMRKGAPPLFPHHPFFQQPYAFPLADRSMACGVLGPGEGNVGCNDNHTGDNFLYIYDIATFVPYVRREDYTIPKACNGTMISDSIPSAVCHLTGITSGVEAMLLVVIALLFALVSGCCVWCHFSRMVRHQQDELARLTWEIHLAEGGNGTDGQDTAILGATGGADVKNSSS</sequence>
<gene>
    <name evidence="3" type="ORF">LSCM4_01571</name>
</gene>
<dbReference type="EMBL" id="JAFHLR010000035">
    <property type="protein sequence ID" value="KAG5466420.1"/>
    <property type="molecule type" value="Genomic_DNA"/>
</dbReference>
<dbReference type="GeneID" id="92357553"/>
<accession>A0A836GX47</accession>
<evidence type="ECO:0000256" key="1">
    <source>
        <dbReference type="SAM" id="Phobius"/>
    </source>
</evidence>
<dbReference type="Proteomes" id="UP000674143">
    <property type="component" value="Unassembled WGS sequence"/>
</dbReference>
<name>A0A836GX47_9TRYP</name>
<keyword evidence="4" id="KW-1185">Reference proteome</keyword>
<keyword evidence="2" id="KW-0732">Signal</keyword>
<reference evidence="4" key="2">
    <citation type="journal article" date="2021" name="Sci. Data">
        <title>Chromosome-scale genome sequencing, assembly and annotation of six genomes from subfamily Leishmaniinae.</title>
        <authorList>
            <person name="Almutairi H."/>
            <person name="Urbaniak M.D."/>
            <person name="Bates M.D."/>
            <person name="Jariyapan N."/>
            <person name="Kwakye-Nuako G."/>
            <person name="Thomaz Soccol V."/>
            <person name="Al-Salem W.S."/>
            <person name="Dillon R.J."/>
            <person name="Bates P.A."/>
            <person name="Gatherer D."/>
        </authorList>
    </citation>
    <scope>NUCLEOTIDE SEQUENCE [LARGE SCALE GENOMIC DNA]</scope>
</reference>
<reference evidence="4" key="1">
    <citation type="journal article" date="2021" name="Microbiol. Resour. Announc.">
        <title>LGAAP: Leishmaniinae Genome Assembly and Annotation Pipeline.</title>
        <authorList>
            <person name="Almutairi H."/>
            <person name="Urbaniak M.D."/>
            <person name="Bates M.D."/>
            <person name="Jariyapan N."/>
            <person name="Kwakye-Nuako G."/>
            <person name="Thomaz-Soccol V."/>
            <person name="Al-Salem W.S."/>
            <person name="Dillon R.J."/>
            <person name="Bates P.A."/>
            <person name="Gatherer D."/>
        </authorList>
    </citation>
    <scope>NUCLEOTIDE SEQUENCE [LARGE SCALE GENOMIC DNA]</scope>
</reference>
<keyword evidence="1" id="KW-0812">Transmembrane</keyword>
<organism evidence="3 4">
    <name type="scientific">Leishmania orientalis</name>
    <dbReference type="NCBI Taxonomy" id="2249476"/>
    <lineage>
        <taxon>Eukaryota</taxon>
        <taxon>Discoba</taxon>
        <taxon>Euglenozoa</taxon>
        <taxon>Kinetoplastea</taxon>
        <taxon>Metakinetoplastina</taxon>
        <taxon>Trypanosomatida</taxon>
        <taxon>Trypanosomatidae</taxon>
        <taxon>Leishmaniinae</taxon>
        <taxon>Leishmania</taxon>
    </lineage>
</organism>
<keyword evidence="1" id="KW-1133">Transmembrane helix</keyword>